<dbReference type="PANTHER" id="PTHR30636:SF3">
    <property type="entry name" value="UPF0701 PROTEIN YICC"/>
    <property type="match status" value="1"/>
</dbReference>
<reference evidence="8 9" key="1">
    <citation type="journal article" date="2013" name="Genome Biol. Evol.">
        <title>Genome evolution and phylogenomic analysis of candidatus kinetoplastibacterium, the betaproteobacterial endosymbionts of strigomonas and angomonas.</title>
        <authorList>
            <person name="Alves J.M."/>
            <person name="Serrano M.G."/>
            <person name="Maia da Silva F."/>
            <person name="Voegtly L.J."/>
            <person name="Matveyev A.V."/>
            <person name="Teixeira M.M."/>
            <person name="Camargo E.P."/>
            <person name="Buck G.A."/>
        </authorList>
    </citation>
    <scope>NUCLEOTIDE SEQUENCE [LARGE SCALE GENOMIC DNA]</scope>
    <source>
        <strain evidence="8 9">TCC079E</strain>
    </source>
</reference>
<dbReference type="InterPro" id="IPR013551">
    <property type="entry name" value="YicC-like_C"/>
</dbReference>
<feature type="domain" description="Endoribonuclease YicC-like N-terminal" evidence="6">
    <location>
        <begin position="1"/>
        <end position="152"/>
    </location>
</feature>
<protein>
    <submittedName>
        <fullName evidence="8">YicC-like stress-induced protein</fullName>
    </submittedName>
</protein>
<dbReference type="InterPro" id="IPR005229">
    <property type="entry name" value="YicC/YloC-like"/>
</dbReference>
<dbReference type="HOGENOM" id="CLU_076609_1_0_4"/>
<evidence type="ECO:0000313" key="8">
    <source>
        <dbReference type="EMBL" id="AGF46866.1"/>
    </source>
</evidence>
<keyword evidence="9" id="KW-1185">Reference proteome</keyword>
<keyword evidence="2" id="KW-0540">Nuclease</keyword>
<evidence type="ECO:0000256" key="2">
    <source>
        <dbReference type="ARBA" id="ARBA00022722"/>
    </source>
</evidence>
<dbReference type="PATRIC" id="fig|1208919.3.peg.304"/>
<gene>
    <name evidence="8" type="ORF">CDSE_0559</name>
</gene>
<keyword evidence="3" id="KW-0255">Endonuclease</keyword>
<comment type="similarity">
    <text evidence="5">Belongs to the YicC/YloC family.</text>
</comment>
<dbReference type="Pfam" id="PF03755">
    <property type="entry name" value="YicC-like_N"/>
    <property type="match status" value="1"/>
</dbReference>
<dbReference type="eggNOG" id="COG1561">
    <property type="taxonomic scope" value="Bacteria"/>
</dbReference>
<dbReference type="RefSeq" id="WP_015396277.1">
    <property type="nucleotide sequence ID" value="NC_020294.1"/>
</dbReference>
<evidence type="ECO:0000259" key="7">
    <source>
        <dbReference type="Pfam" id="PF08340"/>
    </source>
</evidence>
<accession>M1LRU6</accession>
<dbReference type="PANTHER" id="PTHR30636">
    <property type="entry name" value="UPF0701 PROTEIN YICC"/>
    <property type="match status" value="1"/>
</dbReference>
<dbReference type="GO" id="GO:0016787">
    <property type="term" value="F:hydrolase activity"/>
    <property type="evidence" value="ECO:0007669"/>
    <property type="project" value="UniProtKB-KW"/>
</dbReference>
<dbReference type="Pfam" id="PF08340">
    <property type="entry name" value="YicC-like_C"/>
    <property type="match status" value="1"/>
</dbReference>
<evidence type="ECO:0000256" key="5">
    <source>
        <dbReference type="ARBA" id="ARBA00035648"/>
    </source>
</evidence>
<evidence type="ECO:0000313" key="9">
    <source>
        <dbReference type="Proteomes" id="UP000011547"/>
    </source>
</evidence>
<dbReference type="KEGG" id="kde:CDSE_0559"/>
<dbReference type="AlphaFoldDB" id="M1LRU6"/>
<sequence>MHSMTGFGSSQIKINENETLFIEIRSLNSRFLDIKINIPETYSHIEKQIRSSITENILRGKIEVKIGHKRNKLDNDFEKFIKKINNHLNYIKQNIPNTSPPNSSEIINIFYKNKDQLLYENMEINENIINSAIIEAINNLQKDRIREGSHLSKIIKKYVEDISTIIKKIELYIDEDVSKYQEKLSKKIENNINELFPNGLTTISSIEIKERIFKESSVNALKTDISEELDRLRIHLQEILNITHLKNETIIGKKIEYLTQEMGREINTLGSKSTNIKISHYAIDIKLIIEKIREQSQNIE</sequence>
<dbReference type="GO" id="GO:0004521">
    <property type="term" value="F:RNA endonuclease activity"/>
    <property type="evidence" value="ECO:0007669"/>
    <property type="project" value="InterPro"/>
</dbReference>
<proteinExistence type="inferred from homology"/>
<name>M1LRU6_9PROT</name>
<dbReference type="STRING" id="1208919.CDSE_0559"/>
<feature type="domain" description="Endoribonuclease YicC-like C-terminal" evidence="7">
    <location>
        <begin position="175"/>
        <end position="300"/>
    </location>
</feature>
<evidence type="ECO:0000256" key="4">
    <source>
        <dbReference type="ARBA" id="ARBA00022801"/>
    </source>
</evidence>
<dbReference type="Proteomes" id="UP000011547">
    <property type="component" value="Chromosome"/>
</dbReference>
<comment type="cofactor">
    <cofactor evidence="1">
        <name>a divalent metal cation</name>
        <dbReference type="ChEBI" id="CHEBI:60240"/>
    </cofactor>
</comment>
<evidence type="ECO:0000259" key="6">
    <source>
        <dbReference type="Pfam" id="PF03755"/>
    </source>
</evidence>
<organism evidence="8 9">
    <name type="scientific">Candidatus Kinetoplastidibacterium desouzai TCC079E</name>
    <dbReference type="NCBI Taxonomy" id="1208919"/>
    <lineage>
        <taxon>Bacteria</taxon>
        <taxon>Pseudomonadati</taxon>
        <taxon>Pseudomonadota</taxon>
        <taxon>Betaproteobacteria</taxon>
        <taxon>Candidatus Kinetoplastidibacterium</taxon>
    </lineage>
</organism>
<evidence type="ECO:0000256" key="3">
    <source>
        <dbReference type="ARBA" id="ARBA00022759"/>
    </source>
</evidence>
<keyword evidence="4" id="KW-0378">Hydrolase</keyword>
<dbReference type="EMBL" id="CP003803">
    <property type="protein sequence ID" value="AGF46866.1"/>
    <property type="molecule type" value="Genomic_DNA"/>
</dbReference>
<dbReference type="InterPro" id="IPR013527">
    <property type="entry name" value="YicC-like_N"/>
</dbReference>
<evidence type="ECO:0000256" key="1">
    <source>
        <dbReference type="ARBA" id="ARBA00001968"/>
    </source>
</evidence>